<keyword evidence="3" id="KW-0274">FAD</keyword>
<dbReference type="EMBL" id="JAYJJR010000003">
    <property type="protein sequence ID" value="MEB3020837.1"/>
    <property type="molecule type" value="Genomic_DNA"/>
</dbReference>
<dbReference type="SUPFAM" id="SSF56176">
    <property type="entry name" value="FAD-binding/transporter-associated domain-like"/>
    <property type="match status" value="1"/>
</dbReference>
<dbReference type="Proteomes" id="UP001299596">
    <property type="component" value="Unassembled WGS sequence"/>
</dbReference>
<dbReference type="InterPro" id="IPR016166">
    <property type="entry name" value="FAD-bd_PCMH"/>
</dbReference>
<dbReference type="Pfam" id="PF01565">
    <property type="entry name" value="FAD_binding_4"/>
    <property type="match status" value="1"/>
</dbReference>
<dbReference type="Gene3D" id="3.30.465.10">
    <property type="match status" value="1"/>
</dbReference>
<dbReference type="PANTHER" id="PTHR46568">
    <property type="entry name" value="ALKYLDIHYDROXYACETONEPHOSPHATE SYNTHASE, PEROXISOMAL"/>
    <property type="match status" value="1"/>
</dbReference>
<dbReference type="InterPro" id="IPR016169">
    <property type="entry name" value="FAD-bd_PCMH_sub2"/>
</dbReference>
<evidence type="ECO:0000259" key="5">
    <source>
        <dbReference type="PROSITE" id="PS51387"/>
    </source>
</evidence>
<protein>
    <submittedName>
        <fullName evidence="6">FAD-binding oxidoreductase</fullName>
    </submittedName>
</protein>
<gene>
    <name evidence="6" type="ORF">K6T79_07240</name>
</gene>
<feature type="domain" description="FAD-binding PCMH-type" evidence="5">
    <location>
        <begin position="106"/>
        <end position="290"/>
    </location>
</feature>
<evidence type="ECO:0000256" key="3">
    <source>
        <dbReference type="ARBA" id="ARBA00022827"/>
    </source>
</evidence>
<dbReference type="Gene3D" id="3.30.300.330">
    <property type="match status" value="1"/>
</dbReference>
<organism evidence="6 7">
    <name type="scientific">[Mycobacterium] crassicus</name>
    <dbReference type="NCBI Taxonomy" id="2872309"/>
    <lineage>
        <taxon>Bacteria</taxon>
        <taxon>Bacillati</taxon>
        <taxon>Actinomycetota</taxon>
        <taxon>Actinomycetes</taxon>
        <taxon>Mycobacteriales</taxon>
        <taxon>Mycobacteriaceae</taxon>
        <taxon>Mycolicibacter</taxon>
    </lineage>
</organism>
<keyword evidence="7" id="KW-1185">Reference proteome</keyword>
<dbReference type="PANTHER" id="PTHR46568:SF1">
    <property type="entry name" value="ALKYLDIHYDROXYACETONEPHOSPHATE SYNTHASE, PEROXISOMAL"/>
    <property type="match status" value="1"/>
</dbReference>
<name>A0ABU5XHN5_9MYCO</name>
<dbReference type="InterPro" id="IPR025650">
    <property type="entry name" value="Alkyl-DHAP_Synthase"/>
</dbReference>
<dbReference type="Pfam" id="PF02913">
    <property type="entry name" value="FAD-oxidase_C"/>
    <property type="match status" value="1"/>
</dbReference>
<dbReference type="Gene3D" id="3.30.70.3450">
    <property type="match status" value="1"/>
</dbReference>
<reference evidence="6 7" key="1">
    <citation type="submission" date="2023-12" db="EMBL/GenBank/DDBJ databases">
        <title>Description of new species of Mycobacterium terrae complex isolated from sewage at the Sao Paulo Zoological Park Foundation in Brazil.</title>
        <authorList>
            <person name="Romagnoli C.L."/>
            <person name="Conceicao E.C."/>
            <person name="Machado E."/>
            <person name="Barreto L.B.P.F."/>
            <person name="Sharma A."/>
            <person name="Silva N.M."/>
            <person name="Marques L.E."/>
            <person name="Juliana M.A."/>
            <person name="Lourenco M.C.S."/>
            <person name="Digiampietri L.A."/>
            <person name="Suffys P.N."/>
            <person name="Viana-Niero C."/>
        </authorList>
    </citation>
    <scope>NUCLEOTIDE SEQUENCE [LARGE SCALE GENOMIC DNA]</scope>
    <source>
        <strain evidence="6 7">MYC098</strain>
    </source>
</reference>
<dbReference type="InterPro" id="IPR036318">
    <property type="entry name" value="FAD-bd_PCMH-like_sf"/>
</dbReference>
<dbReference type="InterPro" id="IPR016171">
    <property type="entry name" value="Vanillyl_alc_oxidase_C-sub2"/>
</dbReference>
<sequence length="542" mass="56405">MTPPDAQDSLTPPMKWNAWGDPAAAKPLSDGIRGLLKTALGVEGIAAAEADPSQVQLTPSALADTHREALTAIVGEQFCRVDQPGRLLRAGGKSTPDLLRRNSSGPQDAPDAVLLPGGPDGEAEVAAILDYCSRHGIAVVPFGGGTSVVGGLDPIRGDFTAVVSLDLRRFDQLLSLDEVSGEAEFGAGVTGPDAERLLGERGFSLGHFPQSFQFATLGGFAATRSSGQDSAGYGRFDDMVRGLRAITPAGVLDLGRAPASAAGPDLRQLLVGSEGVFGVITRVRVRVHPVPATTRYEAWSFPDFATGAAALRAITQTGTGPTVVRLSDEAETGVNLASTEQIGEQQITGGCLAVTLFEGTAEHTESRHTETRALLTAHGGVSLGEQPARAWEHGRFAAPYLRDALLAAGALCETLETATNWSNIAALKTAVTEALTTALADSGTPALVMCHISHVYPTGASLYFTVVAGQRGNPIEQWRAAKTAAGEAIMATGGTITHHHAVGADHRPWMRDEVGELGVQVLRAVKATLDPAGILNPGKLIP</sequence>
<comment type="caution">
    <text evidence="6">The sequence shown here is derived from an EMBL/GenBank/DDBJ whole genome shotgun (WGS) entry which is preliminary data.</text>
</comment>
<evidence type="ECO:0000256" key="1">
    <source>
        <dbReference type="ARBA" id="ARBA00008000"/>
    </source>
</evidence>
<evidence type="ECO:0000256" key="4">
    <source>
        <dbReference type="SAM" id="MobiDB-lite"/>
    </source>
</evidence>
<dbReference type="PROSITE" id="PS51387">
    <property type="entry name" value="FAD_PCMH"/>
    <property type="match status" value="1"/>
</dbReference>
<evidence type="ECO:0000313" key="7">
    <source>
        <dbReference type="Proteomes" id="UP001299596"/>
    </source>
</evidence>
<dbReference type="SUPFAM" id="SSF55103">
    <property type="entry name" value="FAD-linked oxidases, C-terminal domain"/>
    <property type="match status" value="1"/>
</dbReference>
<dbReference type="Gene3D" id="1.10.45.10">
    <property type="entry name" value="Vanillyl-alcohol Oxidase, Chain A, domain 4"/>
    <property type="match status" value="1"/>
</dbReference>
<accession>A0ABU5XHN5</accession>
<proteinExistence type="inferred from homology"/>
<dbReference type="InterPro" id="IPR016164">
    <property type="entry name" value="FAD-linked_Oxase-like_C"/>
</dbReference>
<evidence type="ECO:0000256" key="2">
    <source>
        <dbReference type="ARBA" id="ARBA00022630"/>
    </source>
</evidence>
<keyword evidence="2" id="KW-0285">Flavoprotein</keyword>
<dbReference type="InterPro" id="IPR006094">
    <property type="entry name" value="Oxid_FAD_bind_N"/>
</dbReference>
<evidence type="ECO:0000313" key="6">
    <source>
        <dbReference type="EMBL" id="MEB3020837.1"/>
    </source>
</evidence>
<dbReference type="InterPro" id="IPR004113">
    <property type="entry name" value="FAD-bd_oxidored_4_C"/>
</dbReference>
<comment type="similarity">
    <text evidence="1">Belongs to the FAD-binding oxidoreductase/transferase type 4 family.</text>
</comment>
<feature type="region of interest" description="Disordered" evidence="4">
    <location>
        <begin position="87"/>
        <end position="109"/>
    </location>
</feature>